<keyword evidence="7 12" id="KW-1133">Transmembrane helix</keyword>
<evidence type="ECO:0000256" key="6">
    <source>
        <dbReference type="ARBA" id="ARBA00022723"/>
    </source>
</evidence>
<dbReference type="InterPro" id="IPR036396">
    <property type="entry name" value="Cyt_P450_sf"/>
</dbReference>
<evidence type="ECO:0000256" key="10">
    <source>
        <dbReference type="ARBA" id="ARBA00023033"/>
    </source>
</evidence>
<protein>
    <submittedName>
        <fullName evidence="13">Cytochrome P450</fullName>
    </submittedName>
</protein>
<evidence type="ECO:0000313" key="14">
    <source>
        <dbReference type="Proteomes" id="UP000814176"/>
    </source>
</evidence>
<evidence type="ECO:0000313" key="13">
    <source>
        <dbReference type="EMBL" id="KAH9838656.1"/>
    </source>
</evidence>
<dbReference type="PANTHER" id="PTHR46206:SF5">
    <property type="entry name" value="P450, PUTATIVE (EUROFUNG)-RELATED"/>
    <property type="match status" value="1"/>
</dbReference>
<keyword evidence="8" id="KW-0560">Oxidoreductase</keyword>
<keyword evidence="6" id="KW-0479">Metal-binding</keyword>
<comment type="cofactor">
    <cofactor evidence="1">
        <name>heme</name>
        <dbReference type="ChEBI" id="CHEBI:30413"/>
    </cofactor>
</comment>
<gene>
    <name evidence="13" type="ORF">C8Q71DRAFT_540658</name>
</gene>
<comment type="caution">
    <text evidence="13">The sequence shown here is derived from an EMBL/GenBank/DDBJ whole genome shotgun (WGS) entry which is preliminary data.</text>
</comment>
<evidence type="ECO:0000256" key="8">
    <source>
        <dbReference type="ARBA" id="ARBA00023002"/>
    </source>
</evidence>
<dbReference type="GeneID" id="71999961"/>
<evidence type="ECO:0000256" key="1">
    <source>
        <dbReference type="ARBA" id="ARBA00001971"/>
    </source>
</evidence>
<keyword evidence="11 12" id="KW-0472">Membrane</keyword>
<dbReference type="InterPro" id="IPR001128">
    <property type="entry name" value="Cyt_P450"/>
</dbReference>
<accession>A0ABQ8KKP8</accession>
<evidence type="ECO:0000256" key="12">
    <source>
        <dbReference type="SAM" id="Phobius"/>
    </source>
</evidence>
<dbReference type="Pfam" id="PF00067">
    <property type="entry name" value="p450"/>
    <property type="match status" value="1"/>
</dbReference>
<dbReference type="CDD" id="cd11041">
    <property type="entry name" value="CYP503A1-like"/>
    <property type="match status" value="1"/>
</dbReference>
<evidence type="ECO:0000256" key="2">
    <source>
        <dbReference type="ARBA" id="ARBA00004370"/>
    </source>
</evidence>
<evidence type="ECO:0000256" key="3">
    <source>
        <dbReference type="ARBA" id="ARBA00010617"/>
    </source>
</evidence>
<proteinExistence type="inferred from homology"/>
<dbReference type="EMBL" id="JADCUA010000007">
    <property type="protein sequence ID" value="KAH9838656.1"/>
    <property type="molecule type" value="Genomic_DNA"/>
</dbReference>
<dbReference type="Gene3D" id="1.10.630.10">
    <property type="entry name" value="Cytochrome P450"/>
    <property type="match status" value="1"/>
</dbReference>
<keyword evidence="9" id="KW-0408">Iron</keyword>
<evidence type="ECO:0000256" key="5">
    <source>
        <dbReference type="ARBA" id="ARBA00022692"/>
    </source>
</evidence>
<keyword evidence="5 12" id="KW-0812">Transmembrane</keyword>
<dbReference type="RefSeq" id="XP_047780571.1">
    <property type="nucleotide sequence ID" value="XM_047919229.1"/>
</dbReference>
<dbReference type="PANTHER" id="PTHR46206">
    <property type="entry name" value="CYTOCHROME P450"/>
    <property type="match status" value="1"/>
</dbReference>
<name>A0ABQ8KKP8_9APHY</name>
<evidence type="ECO:0000256" key="7">
    <source>
        <dbReference type="ARBA" id="ARBA00022989"/>
    </source>
</evidence>
<comment type="subcellular location">
    <subcellularLocation>
        <location evidence="2">Membrane</location>
    </subcellularLocation>
</comment>
<feature type="transmembrane region" description="Helical" evidence="12">
    <location>
        <begin position="18"/>
        <end position="37"/>
    </location>
</feature>
<evidence type="ECO:0000256" key="11">
    <source>
        <dbReference type="ARBA" id="ARBA00023136"/>
    </source>
</evidence>
<keyword evidence="4" id="KW-0349">Heme</keyword>
<reference evidence="13 14" key="1">
    <citation type="journal article" date="2021" name="Environ. Microbiol.">
        <title>Gene family expansions and transcriptome signatures uncover fungal adaptations to wood decay.</title>
        <authorList>
            <person name="Hage H."/>
            <person name="Miyauchi S."/>
            <person name="Viragh M."/>
            <person name="Drula E."/>
            <person name="Min B."/>
            <person name="Chaduli D."/>
            <person name="Navarro D."/>
            <person name="Favel A."/>
            <person name="Norest M."/>
            <person name="Lesage-Meessen L."/>
            <person name="Balint B."/>
            <person name="Merenyi Z."/>
            <person name="de Eugenio L."/>
            <person name="Morin E."/>
            <person name="Martinez A.T."/>
            <person name="Baldrian P."/>
            <person name="Stursova M."/>
            <person name="Martinez M.J."/>
            <person name="Novotny C."/>
            <person name="Magnuson J.K."/>
            <person name="Spatafora J.W."/>
            <person name="Maurice S."/>
            <person name="Pangilinan J."/>
            <person name="Andreopoulos W."/>
            <person name="LaButti K."/>
            <person name="Hundley H."/>
            <person name="Na H."/>
            <person name="Kuo A."/>
            <person name="Barry K."/>
            <person name="Lipzen A."/>
            <person name="Henrissat B."/>
            <person name="Riley R."/>
            <person name="Ahrendt S."/>
            <person name="Nagy L.G."/>
            <person name="Grigoriev I.V."/>
            <person name="Martin F."/>
            <person name="Rosso M.N."/>
        </authorList>
    </citation>
    <scope>NUCLEOTIDE SEQUENCE [LARGE SCALE GENOMIC DNA]</scope>
    <source>
        <strain evidence="13 14">CIRM-BRFM 1785</strain>
    </source>
</reference>
<dbReference type="Proteomes" id="UP000814176">
    <property type="component" value="Unassembled WGS sequence"/>
</dbReference>
<sequence length="542" mass="60535">MFSATSFSDAVDKMSVQIGIYALAAFSVLFIVCALIFDRSRRYLSDIPTVGRPSLPVFSYIGVIRYLANAPSIIHEGYTKHKGSSFKFAESGRWRVLLTSPEAVEELARAPEDVLSFHAAANDSIQLAYTLGPNIERDPYHIPLIRNQLVRNVPRMIDDIRDEVVCAFRDEIQPHDARNGWISVQLKDVVAHIVCRVANRAFVGLPLCRNTDYLAVNTGFTMDVVLGSALIKHFPSFLKPFVAKFCTNIPASIDRIVRHLEPIIPERLRVAAESKLSGRKEGNSPNDLLQWLIESAPEGPERTVPALALRILVLNFAAMHTTSTVLTHTLYYLAAHPEHAAILRDEVEGVVQDEGWSKAALGNMRLVDSFLKEVGRVTGMGAIAMNRKALRDFTFLDGTFIPKGTFVAAAARPIHWDGEHYANPEAFDPWRFATMSNRNSKTGEQLVNTNDHYLLFGHGRHAWCVTQKAHCLVTDRRGLCSPGRFFAATLLKLMLAHVVATYDVKFADNMEAHAVPPPTWVSLSMVPNRSAEVLFRERRSKH</sequence>
<organism evidence="13 14">
    <name type="scientific">Rhodofomes roseus</name>
    <dbReference type="NCBI Taxonomy" id="34475"/>
    <lineage>
        <taxon>Eukaryota</taxon>
        <taxon>Fungi</taxon>
        <taxon>Dikarya</taxon>
        <taxon>Basidiomycota</taxon>
        <taxon>Agaricomycotina</taxon>
        <taxon>Agaricomycetes</taxon>
        <taxon>Polyporales</taxon>
        <taxon>Rhodofomes</taxon>
    </lineage>
</organism>
<dbReference type="SUPFAM" id="SSF48264">
    <property type="entry name" value="Cytochrome P450"/>
    <property type="match status" value="1"/>
</dbReference>
<evidence type="ECO:0000256" key="4">
    <source>
        <dbReference type="ARBA" id="ARBA00022617"/>
    </source>
</evidence>
<comment type="similarity">
    <text evidence="3">Belongs to the cytochrome P450 family.</text>
</comment>
<keyword evidence="14" id="KW-1185">Reference proteome</keyword>
<keyword evidence="10" id="KW-0503">Monooxygenase</keyword>
<evidence type="ECO:0000256" key="9">
    <source>
        <dbReference type="ARBA" id="ARBA00023004"/>
    </source>
</evidence>